<dbReference type="STRING" id="1423726.FC07_GL001149"/>
<feature type="transmembrane region" description="Helical" evidence="7">
    <location>
        <begin position="84"/>
        <end position="101"/>
    </location>
</feature>
<evidence type="ECO:0000256" key="4">
    <source>
        <dbReference type="ARBA" id="ARBA00022692"/>
    </source>
</evidence>
<evidence type="ECO:0000256" key="7">
    <source>
        <dbReference type="SAM" id="Phobius"/>
    </source>
</evidence>
<dbReference type="Pfam" id="PF00860">
    <property type="entry name" value="Xan_ur_permease"/>
    <property type="match status" value="1"/>
</dbReference>
<evidence type="ECO:0000256" key="2">
    <source>
        <dbReference type="ARBA" id="ARBA00008821"/>
    </source>
</evidence>
<name>A0A0R1GHQ7_9LACO</name>
<proteinExistence type="inferred from homology"/>
<feature type="transmembrane region" description="Helical" evidence="7">
    <location>
        <begin position="374"/>
        <end position="394"/>
    </location>
</feature>
<evidence type="ECO:0000256" key="3">
    <source>
        <dbReference type="ARBA" id="ARBA00022448"/>
    </source>
</evidence>
<feature type="transmembrane region" description="Helical" evidence="7">
    <location>
        <begin position="346"/>
        <end position="367"/>
    </location>
</feature>
<dbReference type="InterPro" id="IPR006042">
    <property type="entry name" value="Xan_ur_permease"/>
</dbReference>
<gene>
    <name evidence="8" type="ORF">FC07_GL001149</name>
</gene>
<keyword evidence="5 7" id="KW-1133">Transmembrane helix</keyword>
<comment type="subcellular location">
    <subcellularLocation>
        <location evidence="1">Membrane</location>
        <topology evidence="1">Multi-pass membrane protein</topology>
    </subcellularLocation>
</comment>
<reference evidence="8 9" key="1">
    <citation type="journal article" date="2015" name="Genome Announc.">
        <title>Expanding the biotechnology potential of lactobacilli through comparative genomics of 213 strains and associated genera.</title>
        <authorList>
            <person name="Sun Z."/>
            <person name="Harris H.M."/>
            <person name="McCann A."/>
            <person name="Guo C."/>
            <person name="Argimon S."/>
            <person name="Zhang W."/>
            <person name="Yang X."/>
            <person name="Jeffery I.B."/>
            <person name="Cooney J.C."/>
            <person name="Kagawa T.F."/>
            <person name="Liu W."/>
            <person name="Song Y."/>
            <person name="Salvetti E."/>
            <person name="Wrobel A."/>
            <person name="Rasinkangas P."/>
            <person name="Parkhill J."/>
            <person name="Rea M.C."/>
            <person name="O'Sullivan O."/>
            <person name="Ritari J."/>
            <person name="Douillard F.P."/>
            <person name="Paul Ross R."/>
            <person name="Yang R."/>
            <person name="Briner A.E."/>
            <person name="Felis G.E."/>
            <person name="de Vos W.M."/>
            <person name="Barrangou R."/>
            <person name="Klaenhammer T.R."/>
            <person name="Caufield P.W."/>
            <person name="Cui Y."/>
            <person name="Zhang H."/>
            <person name="O'Toole P.W."/>
        </authorList>
    </citation>
    <scope>NUCLEOTIDE SEQUENCE [LARGE SCALE GENOMIC DNA]</scope>
    <source>
        <strain evidence="8 9">DSM 20003</strain>
    </source>
</reference>
<dbReference type="PATRIC" id="fig|1423726.3.peg.1190"/>
<keyword evidence="4 7" id="KW-0812">Transmembrane</keyword>
<keyword evidence="9" id="KW-1185">Reference proteome</keyword>
<dbReference type="PROSITE" id="PS01116">
    <property type="entry name" value="XANTH_URACIL_PERMASE"/>
    <property type="match status" value="1"/>
</dbReference>
<feature type="transmembrane region" description="Helical" evidence="7">
    <location>
        <begin position="280"/>
        <end position="302"/>
    </location>
</feature>
<dbReference type="PANTHER" id="PTHR42810:SF2">
    <property type="entry name" value="PURINE PERMEASE C1399.01C-RELATED"/>
    <property type="match status" value="1"/>
</dbReference>
<feature type="transmembrane region" description="Helical" evidence="7">
    <location>
        <begin position="197"/>
        <end position="219"/>
    </location>
</feature>
<feature type="transmembrane region" description="Helical" evidence="7">
    <location>
        <begin position="173"/>
        <end position="191"/>
    </location>
</feature>
<evidence type="ECO:0000256" key="1">
    <source>
        <dbReference type="ARBA" id="ARBA00004141"/>
    </source>
</evidence>
<keyword evidence="6 7" id="KW-0472">Membrane</keyword>
<feature type="transmembrane region" description="Helical" evidence="7">
    <location>
        <begin position="56"/>
        <end position="78"/>
    </location>
</feature>
<sequence>MDNKKTGGLFDYDAKVSFGEVAPLGIQHVVAAIAGIITPGIMVAKAAHLGTHDTTLIIQTSLIMAGIATLVQLFPIFGRFGSRLPVMMGASFACIPILLVIGGQFNIASIFGAQIIGSLVIVLMGFFLKYIRALFPPIVTGTVILSIGFSLFPVAVAYMAGGTGSAHFGSPKNWIVAIVTFVAVFYFNYFAKGLLRLSSILNGMVIGYIVALVLGMVDFNPVKSAGFFQAIVPMHFHAEFHIVPILTLTIVFLVDAVQSIGQFTATTVGAMDRQPTDKELSGALMGKGIINFLGGFFGGIPVGTFGQNVGLVIDTKAINKRILGLSSIILVVAGVVPKISSILQTIPYAVIGGATVSVFSIIAMTGIRTIVSAGLTPINTGIVGLSLATGIGVALTPNCLSGFPSWVTTIFGSSEVILTTIMALVLNIVLNHRPVKKEKPIKQATTQHIS</sequence>
<dbReference type="OrthoDB" id="9805749at2"/>
<feature type="transmembrane region" description="Helical" evidence="7">
    <location>
        <begin position="25"/>
        <end position="44"/>
    </location>
</feature>
<organism evidence="8 9">
    <name type="scientific">Loigolactobacillus bifermentans DSM 20003</name>
    <dbReference type="NCBI Taxonomy" id="1423726"/>
    <lineage>
        <taxon>Bacteria</taxon>
        <taxon>Bacillati</taxon>
        <taxon>Bacillota</taxon>
        <taxon>Bacilli</taxon>
        <taxon>Lactobacillales</taxon>
        <taxon>Lactobacillaceae</taxon>
        <taxon>Loigolactobacillus</taxon>
    </lineage>
</organism>
<dbReference type="NCBIfam" id="NF037981">
    <property type="entry name" value="NCS2_1"/>
    <property type="match status" value="1"/>
</dbReference>
<dbReference type="GO" id="GO:0005886">
    <property type="term" value="C:plasma membrane"/>
    <property type="evidence" value="ECO:0007669"/>
    <property type="project" value="UniProtKB-ARBA"/>
</dbReference>
<dbReference type="EMBL" id="AZDA01000111">
    <property type="protein sequence ID" value="KRK33563.1"/>
    <property type="molecule type" value="Genomic_DNA"/>
</dbReference>
<feature type="transmembrane region" description="Helical" evidence="7">
    <location>
        <begin position="406"/>
        <end position="430"/>
    </location>
</feature>
<comment type="similarity">
    <text evidence="2">Belongs to the nucleobase:cation symporter-2 (NCS2) (TC 2.A.40) family.</text>
</comment>
<feature type="transmembrane region" description="Helical" evidence="7">
    <location>
        <begin position="108"/>
        <end position="128"/>
    </location>
</feature>
<feature type="transmembrane region" description="Helical" evidence="7">
    <location>
        <begin position="134"/>
        <end position="161"/>
    </location>
</feature>
<dbReference type="PANTHER" id="PTHR42810">
    <property type="entry name" value="PURINE PERMEASE C1399.01C-RELATED"/>
    <property type="match status" value="1"/>
</dbReference>
<dbReference type="Proteomes" id="UP000051461">
    <property type="component" value="Unassembled WGS sequence"/>
</dbReference>
<dbReference type="RefSeq" id="WP_057905330.1">
    <property type="nucleotide sequence ID" value="NZ_AZDA01000111.1"/>
</dbReference>
<dbReference type="AlphaFoldDB" id="A0A0R1GHQ7"/>
<comment type="caution">
    <text evidence="8">The sequence shown here is derived from an EMBL/GenBank/DDBJ whole genome shotgun (WGS) entry which is preliminary data.</text>
</comment>
<evidence type="ECO:0000256" key="5">
    <source>
        <dbReference type="ARBA" id="ARBA00022989"/>
    </source>
</evidence>
<evidence type="ECO:0000313" key="8">
    <source>
        <dbReference type="EMBL" id="KRK33563.1"/>
    </source>
</evidence>
<feature type="transmembrane region" description="Helical" evidence="7">
    <location>
        <begin position="240"/>
        <end position="260"/>
    </location>
</feature>
<dbReference type="GO" id="GO:0042907">
    <property type="term" value="F:xanthine transmembrane transporter activity"/>
    <property type="evidence" value="ECO:0007669"/>
    <property type="project" value="TreeGrafter"/>
</dbReference>
<evidence type="ECO:0000313" key="9">
    <source>
        <dbReference type="Proteomes" id="UP000051461"/>
    </source>
</evidence>
<keyword evidence="3" id="KW-0813">Transport</keyword>
<dbReference type="InterPro" id="IPR006043">
    <property type="entry name" value="NCS2"/>
</dbReference>
<dbReference type="NCBIfam" id="TIGR00801">
    <property type="entry name" value="ncs2"/>
    <property type="match status" value="1"/>
</dbReference>
<accession>A0A0R1GHQ7</accession>
<protein>
    <submittedName>
        <fullName evidence="8">Xanthine uracil permease family protein</fullName>
    </submittedName>
</protein>
<evidence type="ECO:0000256" key="6">
    <source>
        <dbReference type="ARBA" id="ARBA00023136"/>
    </source>
</evidence>